<dbReference type="OrthoDB" id="9796121at2"/>
<dbReference type="STRING" id="428992.SAMN05216272_106141"/>
<organism evidence="4 5">
    <name type="scientific">Pseudomonas panipatensis</name>
    <dbReference type="NCBI Taxonomy" id="428992"/>
    <lineage>
        <taxon>Bacteria</taxon>
        <taxon>Pseudomonadati</taxon>
        <taxon>Pseudomonadota</taxon>
        <taxon>Gammaproteobacteria</taxon>
        <taxon>Pseudomonadales</taxon>
        <taxon>Pseudomonadaceae</taxon>
        <taxon>Pseudomonas</taxon>
    </lineage>
</organism>
<keyword evidence="5" id="KW-1185">Reference proteome</keyword>
<dbReference type="Pfam" id="PF02617">
    <property type="entry name" value="ClpS"/>
    <property type="match status" value="1"/>
</dbReference>
<dbReference type="RefSeq" id="WP_090263638.1">
    <property type="nucleotide sequence ID" value="NZ_FNDS01000006.1"/>
</dbReference>
<evidence type="ECO:0000313" key="5">
    <source>
        <dbReference type="Proteomes" id="UP000199636"/>
    </source>
</evidence>
<dbReference type="PANTHER" id="PTHR33473">
    <property type="entry name" value="ATP-DEPENDENT CLP PROTEASE ADAPTER PROTEIN CLPS1, CHLOROPLASTIC"/>
    <property type="match status" value="1"/>
</dbReference>
<comment type="similarity">
    <text evidence="1">Belongs to the ClpS family.</text>
</comment>
<gene>
    <name evidence="1" type="primary">clpS</name>
    <name evidence="4" type="ORF">SAMN05216272_106141</name>
</gene>
<dbReference type="GO" id="GO:0006508">
    <property type="term" value="P:proteolysis"/>
    <property type="evidence" value="ECO:0007669"/>
    <property type="project" value="UniProtKB-UniRule"/>
</dbReference>
<dbReference type="Gene3D" id="3.30.1390.10">
    <property type="match status" value="1"/>
</dbReference>
<reference evidence="5" key="1">
    <citation type="submission" date="2016-10" db="EMBL/GenBank/DDBJ databases">
        <authorList>
            <person name="Varghese N."/>
            <person name="Submissions S."/>
        </authorList>
    </citation>
    <scope>NUCLEOTIDE SEQUENCE [LARGE SCALE GENOMIC DNA]</scope>
    <source>
        <strain evidence="5">CCM 7469</strain>
    </source>
</reference>
<feature type="domain" description="Adaptor protein ClpS core" evidence="3">
    <location>
        <begin position="36"/>
        <end position="115"/>
    </location>
</feature>
<comment type="subunit">
    <text evidence="1">Binds to the N-terminal domain of the chaperone ClpA.</text>
</comment>
<dbReference type="Proteomes" id="UP000199636">
    <property type="component" value="Unassembled WGS sequence"/>
</dbReference>
<sequence>MHASSQIRLTFNQDRPDPLEDEGSGLAVEESKPALKPPAMYRVIMFNDDYTPMDFVVEVLELYFNMNREQATKVMLTVHTQGKAICGVFTRDIAETKAMQVNQYARESQHPLLCEIEKEG</sequence>
<comment type="function">
    <text evidence="1">Involved in the modulation of the specificity of the ClpAP-mediated ATP-dependent protein degradation.</text>
</comment>
<dbReference type="SUPFAM" id="SSF54736">
    <property type="entry name" value="ClpS-like"/>
    <property type="match status" value="1"/>
</dbReference>
<dbReference type="HAMAP" id="MF_00302">
    <property type="entry name" value="ClpS"/>
    <property type="match status" value="1"/>
</dbReference>
<dbReference type="GO" id="GO:0030163">
    <property type="term" value="P:protein catabolic process"/>
    <property type="evidence" value="ECO:0007669"/>
    <property type="project" value="InterPro"/>
</dbReference>
<dbReference type="NCBIfam" id="NF000669">
    <property type="entry name" value="PRK00033.1-2"/>
    <property type="match status" value="1"/>
</dbReference>
<accession>A0A1G8IAZ2</accession>
<feature type="compositionally biased region" description="Polar residues" evidence="2">
    <location>
        <begin position="1"/>
        <end position="13"/>
    </location>
</feature>
<dbReference type="AlphaFoldDB" id="A0A1G8IAZ2"/>
<dbReference type="GO" id="GO:0008233">
    <property type="term" value="F:peptidase activity"/>
    <property type="evidence" value="ECO:0007669"/>
    <property type="project" value="UniProtKB-KW"/>
</dbReference>
<keyword evidence="4" id="KW-0378">Hydrolase</keyword>
<protein>
    <recommendedName>
        <fullName evidence="1">ATP-dependent Clp protease adapter protein ClpS</fullName>
    </recommendedName>
</protein>
<keyword evidence="4" id="KW-0645">Protease</keyword>
<dbReference type="PANTHER" id="PTHR33473:SF19">
    <property type="entry name" value="ATP-DEPENDENT CLP PROTEASE ADAPTER PROTEIN CLPS"/>
    <property type="match status" value="1"/>
</dbReference>
<evidence type="ECO:0000313" key="4">
    <source>
        <dbReference type="EMBL" id="SDI16022.1"/>
    </source>
</evidence>
<dbReference type="InterPro" id="IPR014719">
    <property type="entry name" value="Ribosomal_bL12_C/ClpS-like"/>
</dbReference>
<dbReference type="InterPro" id="IPR003769">
    <property type="entry name" value="ClpS_core"/>
</dbReference>
<dbReference type="NCBIfam" id="NF000670">
    <property type="entry name" value="PRK00033.1-3"/>
    <property type="match status" value="1"/>
</dbReference>
<dbReference type="EMBL" id="FNDS01000006">
    <property type="protein sequence ID" value="SDI16022.1"/>
    <property type="molecule type" value="Genomic_DNA"/>
</dbReference>
<evidence type="ECO:0000256" key="1">
    <source>
        <dbReference type="HAMAP-Rule" id="MF_00302"/>
    </source>
</evidence>
<feature type="region of interest" description="Disordered" evidence="2">
    <location>
        <begin position="1"/>
        <end position="31"/>
    </location>
</feature>
<name>A0A1G8IAZ2_9PSED</name>
<dbReference type="InterPro" id="IPR022935">
    <property type="entry name" value="ClpS"/>
</dbReference>
<evidence type="ECO:0000256" key="2">
    <source>
        <dbReference type="SAM" id="MobiDB-lite"/>
    </source>
</evidence>
<proteinExistence type="inferred from homology"/>
<dbReference type="FunFam" id="3.30.1390.10:FF:000002">
    <property type="entry name" value="ATP-dependent Clp protease adapter protein ClpS"/>
    <property type="match status" value="1"/>
</dbReference>
<evidence type="ECO:0000259" key="3">
    <source>
        <dbReference type="Pfam" id="PF02617"/>
    </source>
</evidence>
<dbReference type="NCBIfam" id="NF000672">
    <property type="entry name" value="PRK00033.1-5"/>
    <property type="match status" value="1"/>
</dbReference>